<keyword evidence="4" id="KW-0479">Metal-binding</keyword>
<dbReference type="PRINTS" id="PR00008">
    <property type="entry name" value="DAGPEDOMAIN"/>
</dbReference>
<evidence type="ECO:0000256" key="3">
    <source>
        <dbReference type="ARBA" id="ARBA00022679"/>
    </source>
</evidence>
<evidence type="ECO:0000259" key="11">
    <source>
        <dbReference type="PROSITE" id="PS50081"/>
    </source>
</evidence>
<keyword evidence="1" id="KW-0723">Serine/threonine-protein kinase</keyword>
<feature type="domain" description="AGC-kinase C-terminal" evidence="12">
    <location>
        <begin position="444"/>
        <end position="511"/>
    </location>
</feature>
<dbReference type="SMART" id="SM00109">
    <property type="entry name" value="C1"/>
    <property type="match status" value="2"/>
</dbReference>
<feature type="domain" description="Phorbol-ester/DAG-type" evidence="11">
    <location>
        <begin position="221"/>
        <end position="271"/>
    </location>
</feature>
<dbReference type="EMBL" id="JARBDR010000918">
    <property type="protein sequence ID" value="KAJ8301605.1"/>
    <property type="molecule type" value="Genomic_DNA"/>
</dbReference>
<accession>A0ABQ9EDU0</accession>
<dbReference type="InterPro" id="IPR046349">
    <property type="entry name" value="C1-like_sf"/>
</dbReference>
<dbReference type="PROSITE" id="PS00479">
    <property type="entry name" value="ZF_DAG_PE_1"/>
    <property type="match status" value="1"/>
</dbReference>
<feature type="region of interest" description="Disordered" evidence="10">
    <location>
        <begin position="286"/>
        <end position="345"/>
    </location>
</feature>
<dbReference type="Pfam" id="PF00130">
    <property type="entry name" value="C1_1"/>
    <property type="match status" value="2"/>
</dbReference>
<organism evidence="13 14">
    <name type="scientific">Tegillarca granosa</name>
    <name type="common">Malaysian cockle</name>
    <name type="synonym">Anadara granosa</name>
    <dbReference type="NCBI Taxonomy" id="220873"/>
    <lineage>
        <taxon>Eukaryota</taxon>
        <taxon>Metazoa</taxon>
        <taxon>Spiralia</taxon>
        <taxon>Lophotrochozoa</taxon>
        <taxon>Mollusca</taxon>
        <taxon>Bivalvia</taxon>
        <taxon>Autobranchia</taxon>
        <taxon>Pteriomorphia</taxon>
        <taxon>Arcoida</taxon>
        <taxon>Arcoidea</taxon>
        <taxon>Arcidae</taxon>
        <taxon>Tegillarca</taxon>
    </lineage>
</organism>
<dbReference type="InterPro" id="IPR002219">
    <property type="entry name" value="PKC_DAG/PE"/>
</dbReference>
<dbReference type="PROSITE" id="PS51285">
    <property type="entry name" value="AGC_KINASE_CTER"/>
    <property type="match status" value="1"/>
</dbReference>
<evidence type="ECO:0000313" key="13">
    <source>
        <dbReference type="EMBL" id="KAJ8301605.1"/>
    </source>
</evidence>
<dbReference type="Proteomes" id="UP001217089">
    <property type="component" value="Unassembled WGS sequence"/>
</dbReference>
<evidence type="ECO:0000256" key="7">
    <source>
        <dbReference type="ARBA" id="ARBA00022777"/>
    </source>
</evidence>
<comment type="caution">
    <text evidence="13">The sequence shown here is derived from an EMBL/GenBank/DDBJ whole genome shotgun (WGS) entry which is preliminary data.</text>
</comment>
<keyword evidence="9" id="KW-0067">ATP-binding</keyword>
<sequence length="511" mass="57994">MPGTGFIRVKLLQVEKGPTMKSENEMFDPYVAINVKESVNTPGRGIQLVQKKRTIYPEWNTCFDAHLYDGRVINMVVMERPNRLLAEISVLAKILSEKCTDGNIATIWIRYFSENEEQVPTIDPDKPQTGGITRRRGAIKQQKVHEVKGHQFIAKFFRQPTYCSFCNEFLWGLNKQGYACKVCNCAVHKKCHDKILGRCPGSAKESRETKMMSERFNINVPHRFKVNNYMSPTFCDHCGSLLVGLFRQGLKCEVCGINCHKKCEKSMPNLCGVNQKLLAEMLQEVRKTPSQKKPNLPTIPQVESGSNLANENREESSDEEGEGYEQIWEKQGGPPLQPPPRAGVTTTRKFSPADFTFLKVLGKGSFGKSHLFFVMEYLNGGDLMFHIQLSGKFDLPRAQFYAAEIVAGLQFMHSNGILFIRSPRERMGMPDCTAGPVRSQAFFRNTDWEKLEARQIPPPFKPKIKSDSDISNFDTDFTMEKPNLTPTDKELLKTMNQEVFHGFSFTSTDAL</sequence>
<evidence type="ECO:0000256" key="1">
    <source>
        <dbReference type="ARBA" id="ARBA00022527"/>
    </source>
</evidence>
<keyword evidence="5" id="KW-0547">Nucleotide-binding</keyword>
<gene>
    <name evidence="13" type="ORF">KUTeg_020592</name>
</gene>
<dbReference type="SMART" id="SM00133">
    <property type="entry name" value="S_TK_X"/>
    <property type="match status" value="1"/>
</dbReference>
<dbReference type="PANTHER" id="PTHR22968">
    <property type="entry name" value="PROTEIN KINASE C, MU"/>
    <property type="match status" value="1"/>
</dbReference>
<dbReference type="SUPFAM" id="SSF49562">
    <property type="entry name" value="C2 domain (Calcium/lipid-binding domain, CaLB)"/>
    <property type="match status" value="1"/>
</dbReference>
<dbReference type="Gene3D" id="3.30.60.20">
    <property type="match status" value="2"/>
</dbReference>
<evidence type="ECO:0000313" key="14">
    <source>
        <dbReference type="Proteomes" id="UP001217089"/>
    </source>
</evidence>
<evidence type="ECO:0000259" key="12">
    <source>
        <dbReference type="PROSITE" id="PS51285"/>
    </source>
</evidence>
<evidence type="ECO:0000256" key="8">
    <source>
        <dbReference type="ARBA" id="ARBA00022833"/>
    </source>
</evidence>
<dbReference type="SMART" id="SM00220">
    <property type="entry name" value="S_TKc"/>
    <property type="match status" value="1"/>
</dbReference>
<evidence type="ECO:0000256" key="2">
    <source>
        <dbReference type="ARBA" id="ARBA00022553"/>
    </source>
</evidence>
<keyword evidence="8" id="KW-0862">Zinc</keyword>
<evidence type="ECO:0000256" key="6">
    <source>
        <dbReference type="ARBA" id="ARBA00022771"/>
    </source>
</evidence>
<dbReference type="InterPro" id="IPR000719">
    <property type="entry name" value="Prot_kinase_dom"/>
</dbReference>
<keyword evidence="7" id="KW-0418">Kinase</keyword>
<keyword evidence="2" id="KW-0597">Phosphoprotein</keyword>
<protein>
    <recommendedName>
        <fullName evidence="15">Protein kinase C</fullName>
    </recommendedName>
</protein>
<evidence type="ECO:0008006" key="15">
    <source>
        <dbReference type="Google" id="ProtNLM"/>
    </source>
</evidence>
<dbReference type="CDD" id="cd20837">
    <property type="entry name" value="C1_nPKC_theta-like_rpt2"/>
    <property type="match status" value="1"/>
</dbReference>
<dbReference type="InterPro" id="IPR035892">
    <property type="entry name" value="C2_domain_sf"/>
</dbReference>
<dbReference type="InterPro" id="IPR020454">
    <property type="entry name" value="DAG/PE-bd"/>
</dbReference>
<dbReference type="Gene3D" id="3.30.200.20">
    <property type="entry name" value="Phosphorylase Kinase, domain 1"/>
    <property type="match status" value="2"/>
</dbReference>
<name>A0ABQ9EDU0_TEGGR</name>
<evidence type="ECO:0000256" key="10">
    <source>
        <dbReference type="SAM" id="MobiDB-lite"/>
    </source>
</evidence>
<evidence type="ECO:0000256" key="9">
    <source>
        <dbReference type="ARBA" id="ARBA00022840"/>
    </source>
</evidence>
<dbReference type="PANTHER" id="PTHR22968:SF26">
    <property type="entry name" value="SERINE_THREONINE-PROTEIN KINASE D3"/>
    <property type="match status" value="1"/>
</dbReference>
<keyword evidence="14" id="KW-1185">Reference proteome</keyword>
<dbReference type="InterPro" id="IPR017892">
    <property type="entry name" value="Pkinase_C"/>
</dbReference>
<dbReference type="InterPro" id="IPR011009">
    <property type="entry name" value="Kinase-like_dom_sf"/>
</dbReference>
<dbReference type="PROSITE" id="PS50081">
    <property type="entry name" value="ZF_DAG_PE_2"/>
    <property type="match status" value="2"/>
</dbReference>
<dbReference type="InterPro" id="IPR000961">
    <property type="entry name" value="AGC-kinase_C"/>
</dbReference>
<dbReference type="Gene3D" id="1.10.510.10">
    <property type="entry name" value="Transferase(Phosphotransferase) domain 1"/>
    <property type="match status" value="2"/>
</dbReference>
<dbReference type="Pfam" id="PF21494">
    <property type="entry name" value="PKC_C2"/>
    <property type="match status" value="1"/>
</dbReference>
<dbReference type="Gene3D" id="2.60.40.150">
    <property type="entry name" value="C2 domain"/>
    <property type="match status" value="1"/>
</dbReference>
<dbReference type="SUPFAM" id="SSF56112">
    <property type="entry name" value="Protein kinase-like (PK-like)"/>
    <property type="match status" value="1"/>
</dbReference>
<dbReference type="Pfam" id="PF00433">
    <property type="entry name" value="Pkinase_C"/>
    <property type="match status" value="1"/>
</dbReference>
<keyword evidence="6" id="KW-0863">Zinc-finger</keyword>
<feature type="domain" description="Phorbol-ester/DAG-type" evidence="11">
    <location>
        <begin position="149"/>
        <end position="199"/>
    </location>
</feature>
<proteinExistence type="predicted"/>
<keyword evidence="3" id="KW-0808">Transferase</keyword>
<dbReference type="Pfam" id="PF00069">
    <property type="entry name" value="Pkinase"/>
    <property type="match status" value="1"/>
</dbReference>
<dbReference type="SUPFAM" id="SSF57889">
    <property type="entry name" value="Cysteine-rich domain"/>
    <property type="match status" value="2"/>
</dbReference>
<reference evidence="13 14" key="1">
    <citation type="submission" date="2022-12" db="EMBL/GenBank/DDBJ databases">
        <title>Chromosome-level genome of Tegillarca granosa.</title>
        <authorList>
            <person name="Kim J."/>
        </authorList>
    </citation>
    <scope>NUCLEOTIDE SEQUENCE [LARGE SCALE GENOMIC DNA]</scope>
    <source>
        <strain evidence="13">Teg-2019</strain>
        <tissue evidence="13">Adductor muscle</tissue>
    </source>
</reference>
<dbReference type="CDD" id="cd20834">
    <property type="entry name" value="C1_nPKC_theta-like_rpt1"/>
    <property type="match status" value="1"/>
</dbReference>
<evidence type="ECO:0000256" key="4">
    <source>
        <dbReference type="ARBA" id="ARBA00022723"/>
    </source>
</evidence>
<evidence type="ECO:0000256" key="5">
    <source>
        <dbReference type="ARBA" id="ARBA00022741"/>
    </source>
</evidence>